<keyword evidence="1" id="KW-0472">Membrane</keyword>
<accession>X5GBF8</accession>
<dbReference type="HOGENOM" id="CLU_2301389_0_0_5"/>
<dbReference type="RefSeq" id="WP_156928257.1">
    <property type="nucleotide sequence ID" value="NZ_CP007474.1"/>
</dbReference>
<gene>
    <name evidence="2" type="ORF">EHF_0244</name>
</gene>
<keyword evidence="3" id="KW-1185">Reference proteome</keyword>
<keyword evidence="1" id="KW-1133">Transmembrane helix</keyword>
<dbReference type="Proteomes" id="UP000023762">
    <property type="component" value="Chromosome"/>
</dbReference>
<evidence type="ECO:0000256" key="1">
    <source>
        <dbReference type="SAM" id="Phobius"/>
    </source>
</evidence>
<dbReference type="KEGG" id="ehh:EHF_0244"/>
<proteinExistence type="predicted"/>
<sequence>MSDYQQFVVLAVLFMVAMLVLVTLMVFFIEKLLLEESISVVNKPTAVQEQKEDSHSEPGSDEFFDAVSLQSLISDETSVHEENADYNTFYTKHFSLPFIR</sequence>
<evidence type="ECO:0000313" key="2">
    <source>
        <dbReference type="EMBL" id="AHX04422.1"/>
    </source>
</evidence>
<keyword evidence="1" id="KW-0812">Transmembrane</keyword>
<dbReference type="AlphaFoldDB" id="X5GBF8"/>
<protein>
    <submittedName>
        <fullName evidence="2">Uncharacterized protein</fullName>
    </submittedName>
</protein>
<organism evidence="2 3">
    <name type="scientific">Ehrlichia japonica</name>
    <dbReference type="NCBI Taxonomy" id="391036"/>
    <lineage>
        <taxon>Bacteria</taxon>
        <taxon>Pseudomonadati</taxon>
        <taxon>Pseudomonadota</taxon>
        <taxon>Alphaproteobacteria</taxon>
        <taxon>Rickettsiales</taxon>
        <taxon>Anaplasmataceae</taxon>
        <taxon>Ehrlichia</taxon>
    </lineage>
</organism>
<name>X5GBF8_9RICK</name>
<feature type="transmembrane region" description="Helical" evidence="1">
    <location>
        <begin position="6"/>
        <end position="29"/>
    </location>
</feature>
<dbReference type="EMBL" id="CP007474">
    <property type="protein sequence ID" value="AHX04422.1"/>
    <property type="molecule type" value="Genomic_DNA"/>
</dbReference>
<reference evidence="2 3" key="1">
    <citation type="submission" date="2014-03" db="EMBL/GenBank/DDBJ databases">
        <title>Sequencing and Comparison of Genomes and Transcriptome Profiles of Human Ehrlichiosis Agents.</title>
        <authorList>
            <person name="Lin M."/>
            <person name="Daugherty S.C."/>
            <person name="Nagaraj S."/>
            <person name="Cheng Z."/>
            <person name="Xiong Q."/>
            <person name="Lin F.-Y."/>
            <person name="Sengamalay N."/>
            <person name="Ott S."/>
            <person name="Godinez A."/>
            <person name="Tallon L.J."/>
            <person name="Sadzewicz L."/>
            <person name="Fraser C.M."/>
            <person name="Dunning Hotopp J.C."/>
            <person name="Rikihisa Y."/>
        </authorList>
    </citation>
    <scope>NUCLEOTIDE SEQUENCE [LARGE SCALE GENOMIC DNA]</scope>
    <source>
        <strain evidence="2 3">HF</strain>
    </source>
</reference>
<evidence type="ECO:0000313" key="3">
    <source>
        <dbReference type="Proteomes" id="UP000023762"/>
    </source>
</evidence>